<gene>
    <name evidence="2" type="ORF">SAMN02745178_02939</name>
</gene>
<evidence type="ECO:0000313" key="2">
    <source>
        <dbReference type="EMBL" id="SKA99736.1"/>
    </source>
</evidence>
<dbReference type="Proteomes" id="UP000190286">
    <property type="component" value="Unassembled WGS sequence"/>
</dbReference>
<feature type="non-terminal residue" evidence="2">
    <location>
        <position position="352"/>
    </location>
</feature>
<dbReference type="AlphaFoldDB" id="A0A1T4YD88"/>
<evidence type="ECO:0000256" key="1">
    <source>
        <dbReference type="SAM" id="Phobius"/>
    </source>
</evidence>
<keyword evidence="1" id="KW-0812">Transmembrane</keyword>
<dbReference type="STRING" id="745368.SAMN02745178_02939"/>
<feature type="non-terminal residue" evidence="2">
    <location>
        <position position="1"/>
    </location>
</feature>
<protein>
    <recommendedName>
        <fullName evidence="4">PrgI family protein</fullName>
    </recommendedName>
</protein>
<keyword evidence="1" id="KW-0472">Membrane</keyword>
<feature type="transmembrane region" description="Helical" evidence="1">
    <location>
        <begin position="64"/>
        <end position="92"/>
    </location>
</feature>
<sequence>SFCLEVVEISREERDVYLIPQNFVDTGTILGGTVKLRNAVEAAVLAVGSAVPLFYLPLAFNIRLMIVIAVSVPLGVFGVVGIGGDSLTQFVAHWFHFMKRRRIVTPTPQGNLEANRHRHLRFISKRYRIVYYDDTDTLPHNAQVLQRKVDRHGKLVKRQTLYDLLPIEKIEDGILHTTDDRYIKILEIEPINFLLRSPREQRSVIYSFASLLKVSPVRLQFKSFSRKADVNAYLDKLRRDAANEPDADVRKRHMSYIRFVKRLGSRDAVSRRFFVIFQYEAPTNERNISYAEIVSTLETTARNFRTYLAQCGNAIVEHENEDEFLTDVFYTLLNRRTAVQVPLQERIQDVLA</sequence>
<evidence type="ECO:0000313" key="3">
    <source>
        <dbReference type="Proteomes" id="UP000190286"/>
    </source>
</evidence>
<reference evidence="2 3" key="1">
    <citation type="submission" date="2017-02" db="EMBL/GenBank/DDBJ databases">
        <authorList>
            <person name="Peterson S.W."/>
        </authorList>
    </citation>
    <scope>NUCLEOTIDE SEQUENCE [LARGE SCALE GENOMIC DNA]</scope>
    <source>
        <strain evidence="2 3">ATCC 27749</strain>
    </source>
</reference>
<dbReference type="EMBL" id="FUYF01000091">
    <property type="protein sequence ID" value="SKA99736.1"/>
    <property type="molecule type" value="Genomic_DNA"/>
</dbReference>
<keyword evidence="1" id="KW-1133">Transmembrane helix</keyword>
<keyword evidence="3" id="KW-1185">Reference proteome</keyword>
<accession>A0A1T4YD88</accession>
<evidence type="ECO:0008006" key="4">
    <source>
        <dbReference type="Google" id="ProtNLM"/>
    </source>
</evidence>
<name>A0A1T4YD88_9FIRM</name>
<proteinExistence type="predicted"/>
<feature type="transmembrane region" description="Helical" evidence="1">
    <location>
        <begin position="39"/>
        <end position="58"/>
    </location>
</feature>
<organism evidence="2 3">
    <name type="scientific">Gemmiger formicilis</name>
    <dbReference type="NCBI Taxonomy" id="745368"/>
    <lineage>
        <taxon>Bacteria</taxon>
        <taxon>Bacillati</taxon>
        <taxon>Bacillota</taxon>
        <taxon>Clostridia</taxon>
        <taxon>Eubacteriales</taxon>
        <taxon>Gemmiger</taxon>
    </lineage>
</organism>